<feature type="compositionally biased region" description="Polar residues" evidence="1">
    <location>
        <begin position="554"/>
        <end position="568"/>
    </location>
</feature>
<accession>A0A1Y1W2A5</accession>
<evidence type="ECO:0000313" key="2">
    <source>
        <dbReference type="EMBL" id="ORX67659.1"/>
    </source>
</evidence>
<feature type="compositionally biased region" description="Polar residues" evidence="1">
    <location>
        <begin position="513"/>
        <end position="528"/>
    </location>
</feature>
<feature type="compositionally biased region" description="Basic and acidic residues" evidence="1">
    <location>
        <begin position="315"/>
        <end position="328"/>
    </location>
</feature>
<feature type="region of interest" description="Disordered" evidence="1">
    <location>
        <begin position="315"/>
        <end position="345"/>
    </location>
</feature>
<dbReference type="GeneID" id="63804948"/>
<protein>
    <submittedName>
        <fullName evidence="2">Uncharacterized protein</fullName>
    </submittedName>
</protein>
<feature type="region of interest" description="Disordered" evidence="1">
    <location>
        <begin position="24"/>
        <end position="261"/>
    </location>
</feature>
<feature type="compositionally biased region" description="Basic and acidic residues" evidence="1">
    <location>
        <begin position="217"/>
        <end position="233"/>
    </location>
</feature>
<keyword evidence="3" id="KW-1185">Reference proteome</keyword>
<feature type="compositionally biased region" description="Basic and acidic residues" evidence="1">
    <location>
        <begin position="24"/>
        <end position="37"/>
    </location>
</feature>
<dbReference type="EMBL" id="MCFD01000012">
    <property type="protein sequence ID" value="ORX67659.1"/>
    <property type="molecule type" value="Genomic_DNA"/>
</dbReference>
<proteinExistence type="predicted"/>
<feature type="region of interest" description="Disordered" evidence="1">
    <location>
        <begin position="656"/>
        <end position="691"/>
    </location>
</feature>
<evidence type="ECO:0000256" key="1">
    <source>
        <dbReference type="SAM" id="MobiDB-lite"/>
    </source>
</evidence>
<feature type="compositionally biased region" description="Low complexity" evidence="1">
    <location>
        <begin position="133"/>
        <end position="144"/>
    </location>
</feature>
<gene>
    <name evidence="2" type="ORF">DL89DRAFT_269425</name>
</gene>
<reference evidence="2 3" key="1">
    <citation type="submission" date="2016-07" db="EMBL/GenBank/DDBJ databases">
        <title>Pervasive Adenine N6-methylation of Active Genes in Fungi.</title>
        <authorList>
            <consortium name="DOE Joint Genome Institute"/>
            <person name="Mondo S.J."/>
            <person name="Dannebaum R.O."/>
            <person name="Kuo R.C."/>
            <person name="Labutti K."/>
            <person name="Haridas S."/>
            <person name="Kuo A."/>
            <person name="Salamov A."/>
            <person name="Ahrendt S.R."/>
            <person name="Lipzen A."/>
            <person name="Sullivan W."/>
            <person name="Andreopoulos W.B."/>
            <person name="Clum A."/>
            <person name="Lindquist E."/>
            <person name="Daum C."/>
            <person name="Ramamoorthy G.K."/>
            <person name="Gryganskyi A."/>
            <person name="Culley D."/>
            <person name="Magnuson J.K."/>
            <person name="James T.Y."/>
            <person name="O'Malley M.A."/>
            <person name="Stajich J.E."/>
            <person name="Spatafora J.W."/>
            <person name="Visel A."/>
            <person name="Grigoriev I.V."/>
        </authorList>
    </citation>
    <scope>NUCLEOTIDE SEQUENCE [LARGE SCALE GENOMIC DNA]</scope>
    <source>
        <strain evidence="2 3">ATCC 12442</strain>
    </source>
</reference>
<comment type="caution">
    <text evidence="2">The sequence shown here is derived from an EMBL/GenBank/DDBJ whole genome shotgun (WGS) entry which is preliminary data.</text>
</comment>
<dbReference type="AlphaFoldDB" id="A0A1Y1W2A5"/>
<dbReference type="Proteomes" id="UP000193922">
    <property type="component" value="Unassembled WGS sequence"/>
</dbReference>
<name>A0A1Y1W2A5_9FUNG</name>
<feature type="compositionally biased region" description="Basic and acidic residues" evidence="1">
    <location>
        <begin position="243"/>
        <end position="261"/>
    </location>
</feature>
<evidence type="ECO:0000313" key="3">
    <source>
        <dbReference type="Proteomes" id="UP000193922"/>
    </source>
</evidence>
<feature type="region of interest" description="Disordered" evidence="1">
    <location>
        <begin position="501"/>
        <end position="604"/>
    </location>
</feature>
<dbReference type="OrthoDB" id="20872at2759"/>
<feature type="compositionally biased region" description="Polar residues" evidence="1">
    <location>
        <begin position="329"/>
        <end position="338"/>
    </location>
</feature>
<organism evidence="2 3">
    <name type="scientific">Linderina pennispora</name>
    <dbReference type="NCBI Taxonomy" id="61395"/>
    <lineage>
        <taxon>Eukaryota</taxon>
        <taxon>Fungi</taxon>
        <taxon>Fungi incertae sedis</taxon>
        <taxon>Zoopagomycota</taxon>
        <taxon>Kickxellomycotina</taxon>
        <taxon>Kickxellomycetes</taxon>
        <taxon>Kickxellales</taxon>
        <taxon>Kickxellaceae</taxon>
        <taxon>Linderina</taxon>
    </lineage>
</organism>
<feature type="compositionally biased region" description="Polar residues" evidence="1">
    <location>
        <begin position="457"/>
        <end position="475"/>
    </location>
</feature>
<feature type="region of interest" description="Disordered" evidence="1">
    <location>
        <begin position="420"/>
        <end position="487"/>
    </location>
</feature>
<feature type="compositionally biased region" description="Polar residues" evidence="1">
    <location>
        <begin position="99"/>
        <end position="109"/>
    </location>
</feature>
<feature type="compositionally biased region" description="Polar residues" evidence="1">
    <location>
        <begin position="48"/>
        <end position="74"/>
    </location>
</feature>
<dbReference type="RefSeq" id="XP_040741546.1">
    <property type="nucleotide sequence ID" value="XM_040888300.1"/>
</dbReference>
<feature type="compositionally biased region" description="Low complexity" evidence="1">
    <location>
        <begin position="656"/>
        <end position="672"/>
    </location>
</feature>
<sequence length="712" mass="73990">MPIPSITLAPIILCAGAISYKMGEDSAERSVRRREEMSSSFDFGTGQQGDTRQSFVPTSQLTRSEQSSAASSIGLSDEHRSGYPRTTSEIEGSGWLNRTAHQAQTSLSYEANRMRGSRAPLSETKGWVPETQSSKSAPSSDSSSTGGGWFWERGASATDEPSSKRTIASSKETAKDIGSGRRLALKAKTNSATNGARDWFHSTRDTAGQAVNKASRTTKDSVDSAKKAADEAASKASGWFWGKKADADKAAQDTRDSVKNAADDASGWFRGKKAEADRAMQDTKATVKEKADTAADAVNDTADDAKSWFWNTKADADKAAQDTRDSVKETMSSATDSIRGTADDASGWLWGKKTEADQATANAADAVKDQANSAQAAVGDAASKTSGWFWDKKADADKVVQDARNSVETAADTATATVKNAADDTGDWLSAKKTDAGRATQDAADSADEAKQAAEDTSSSRAANYNSFWNNSQRSEGPAHDGGASAGDLAASSRAFASASGFNATRASAGGHSRTTSDPGAWSGSSATHDMELPGGLSSSAIGGGRARRLSASDALSPTSLSGGTWTDTAEGGAGLSKPIARKDSLISSDKPAAAEGSRTDVLKDNSVLQALDSKFNEARSLLLQTTSDIKAAAIDAGEAASGRIRAVAEKVSLPTLGSSGATSATGGLSAANNSGRPQGIVTGDDSERPANHQYRFVEIESHIPVLSSKSD</sequence>